<evidence type="ECO:0000313" key="4">
    <source>
        <dbReference type="EMBL" id="ODV92059.1"/>
    </source>
</evidence>
<dbReference type="GO" id="GO:0034456">
    <property type="term" value="C:UTP-C complex"/>
    <property type="evidence" value="ECO:0007669"/>
    <property type="project" value="TreeGrafter"/>
</dbReference>
<dbReference type="InterPro" id="IPR040446">
    <property type="entry name" value="RRP7"/>
</dbReference>
<dbReference type="PANTHER" id="PTHR13191:SF0">
    <property type="entry name" value="RIBOSOMAL RNA-PROCESSING PROTEIN 7 HOMOLOG A-RELATED"/>
    <property type="match status" value="1"/>
</dbReference>
<proteinExistence type="inferred from homology"/>
<evidence type="ECO:0000256" key="2">
    <source>
        <dbReference type="SAM" id="Coils"/>
    </source>
</evidence>
<sequence length="224" mass="25618">MSEAIVDDIEFNAPESKEKRVLWSPGSTDLSSVYRPLYPSGSTCVIHFVDTNGVKRVIRTLKSIRGKKIEATHSSVLPLWGEGIGSGNNIPPLGSKRYRALQIDSYGEYEFMKHIEQDVNECLKQFNEKEEDMRKAAEQDGMDEDGFVTVKPAGVRGTQPTPLLSASDIQVNKKKKSRSTGLTDFYRFQVRDQKKRKVDELLHRFQEDREKLNQLTRSRRLKPE</sequence>
<dbReference type="GO" id="GO:0000028">
    <property type="term" value="P:ribosomal small subunit assembly"/>
    <property type="evidence" value="ECO:0007669"/>
    <property type="project" value="TreeGrafter"/>
</dbReference>
<dbReference type="EMBL" id="KV453841">
    <property type="protein sequence ID" value="ODV92059.1"/>
    <property type="molecule type" value="Genomic_DNA"/>
</dbReference>
<evidence type="ECO:0000259" key="3">
    <source>
        <dbReference type="Pfam" id="PF12923"/>
    </source>
</evidence>
<dbReference type="Pfam" id="PF12923">
    <property type="entry name" value="RRP7"/>
    <property type="match status" value="1"/>
</dbReference>
<evidence type="ECO:0000313" key="5">
    <source>
        <dbReference type="Proteomes" id="UP000095023"/>
    </source>
</evidence>
<protein>
    <recommendedName>
        <fullName evidence="3">Ribosomal RNA-processing protein 7 C-terminal domain-containing protein</fullName>
    </recommendedName>
</protein>
<feature type="domain" description="Ribosomal RNA-processing protein 7 C-terminal" evidence="3">
    <location>
        <begin position="113"/>
        <end position="224"/>
    </location>
</feature>
<gene>
    <name evidence="4" type="ORF">CANCADRAFT_30328</name>
</gene>
<dbReference type="GO" id="GO:0032545">
    <property type="term" value="C:CURI complex"/>
    <property type="evidence" value="ECO:0007669"/>
    <property type="project" value="TreeGrafter"/>
</dbReference>
<dbReference type="PANTHER" id="PTHR13191">
    <property type="entry name" value="RIBOSOMAL RNA PROCESSING PROTEIN 7-RELATED"/>
    <property type="match status" value="1"/>
</dbReference>
<feature type="coiled-coil region" evidence="2">
    <location>
        <begin position="191"/>
        <end position="218"/>
    </location>
</feature>
<accession>A0A1E4TK07</accession>
<dbReference type="Gene3D" id="6.10.250.1770">
    <property type="match status" value="1"/>
</dbReference>
<name>A0A1E4TK07_9ASCO</name>
<organism evidence="4 5">
    <name type="scientific">Tortispora caseinolytica NRRL Y-17796</name>
    <dbReference type="NCBI Taxonomy" id="767744"/>
    <lineage>
        <taxon>Eukaryota</taxon>
        <taxon>Fungi</taxon>
        <taxon>Dikarya</taxon>
        <taxon>Ascomycota</taxon>
        <taxon>Saccharomycotina</taxon>
        <taxon>Trigonopsidomycetes</taxon>
        <taxon>Trigonopsidales</taxon>
        <taxon>Trigonopsidaceae</taxon>
        <taxon>Tortispora</taxon>
    </lineage>
</organism>
<feature type="coiled-coil region" evidence="2">
    <location>
        <begin position="112"/>
        <end position="139"/>
    </location>
</feature>
<keyword evidence="2" id="KW-0175">Coiled coil</keyword>
<dbReference type="InterPro" id="IPR024326">
    <property type="entry name" value="RRP7_C"/>
</dbReference>
<reference evidence="5" key="1">
    <citation type="submission" date="2016-02" db="EMBL/GenBank/DDBJ databases">
        <title>Comparative genomics of biotechnologically important yeasts.</title>
        <authorList>
            <consortium name="DOE Joint Genome Institute"/>
            <person name="Riley R."/>
            <person name="Haridas S."/>
            <person name="Wolfe K.H."/>
            <person name="Lopes M.R."/>
            <person name="Hittinger C.T."/>
            <person name="Goker M."/>
            <person name="Salamov A."/>
            <person name="Wisecaver J."/>
            <person name="Long T.M."/>
            <person name="Aerts A.L."/>
            <person name="Barry K."/>
            <person name="Choi C."/>
            <person name="Clum A."/>
            <person name="Coughlan A.Y."/>
            <person name="Deshpande S."/>
            <person name="Douglass A.P."/>
            <person name="Hanson S.J."/>
            <person name="Klenk H.-P."/>
            <person name="Labutti K."/>
            <person name="Lapidus A."/>
            <person name="Lindquist E."/>
            <person name="Lipzen A."/>
            <person name="Meier-Kolthoff J.P."/>
            <person name="Ohm R.A."/>
            <person name="Otillar R.P."/>
            <person name="Pangilinan J."/>
            <person name="Peng Y."/>
            <person name="Rokas A."/>
            <person name="Rosa C.A."/>
            <person name="Scheuner C."/>
            <person name="Sibirny A.A."/>
            <person name="Slot J.C."/>
            <person name="Stielow J.B."/>
            <person name="Sun H."/>
            <person name="Kurtzman C.P."/>
            <person name="Blackwell M."/>
            <person name="Jeffries T.W."/>
            <person name="Grigoriev I.V."/>
        </authorList>
    </citation>
    <scope>NUCLEOTIDE SEQUENCE [LARGE SCALE GENOMIC DNA]</scope>
    <source>
        <strain evidence="5">NRRL Y-17796</strain>
    </source>
</reference>
<dbReference type="AlphaFoldDB" id="A0A1E4TK07"/>
<dbReference type="OrthoDB" id="5390at2759"/>
<keyword evidence="5" id="KW-1185">Reference proteome</keyword>
<comment type="similarity">
    <text evidence="1">Belongs to the RRP7 family.</text>
</comment>
<dbReference type="Proteomes" id="UP000095023">
    <property type="component" value="Unassembled WGS sequence"/>
</dbReference>
<dbReference type="GO" id="GO:0006364">
    <property type="term" value="P:rRNA processing"/>
    <property type="evidence" value="ECO:0007669"/>
    <property type="project" value="TreeGrafter"/>
</dbReference>
<evidence type="ECO:0000256" key="1">
    <source>
        <dbReference type="ARBA" id="ARBA00006110"/>
    </source>
</evidence>